<evidence type="ECO:0000313" key="11">
    <source>
        <dbReference type="EMBL" id="CAB4601633.1"/>
    </source>
</evidence>
<dbReference type="PRINTS" id="PR00344">
    <property type="entry name" value="BCTRLSENSOR"/>
</dbReference>
<dbReference type="GO" id="GO:0016036">
    <property type="term" value="P:cellular response to phosphate starvation"/>
    <property type="evidence" value="ECO:0007669"/>
    <property type="project" value="TreeGrafter"/>
</dbReference>
<evidence type="ECO:0000313" key="10">
    <source>
        <dbReference type="EMBL" id="CAB4548267.1"/>
    </source>
</evidence>
<dbReference type="GO" id="GO:0004721">
    <property type="term" value="F:phosphoprotein phosphatase activity"/>
    <property type="evidence" value="ECO:0007669"/>
    <property type="project" value="TreeGrafter"/>
</dbReference>
<dbReference type="InterPro" id="IPR004358">
    <property type="entry name" value="Sig_transdc_His_kin-like_C"/>
</dbReference>
<evidence type="ECO:0000256" key="4">
    <source>
        <dbReference type="ARBA" id="ARBA00022679"/>
    </source>
</evidence>
<dbReference type="Gene3D" id="3.30.565.10">
    <property type="entry name" value="Histidine kinase-like ATPase, C-terminal domain"/>
    <property type="match status" value="1"/>
</dbReference>
<dbReference type="InterPro" id="IPR050351">
    <property type="entry name" value="BphY/WalK/GraS-like"/>
</dbReference>
<dbReference type="InterPro" id="IPR005467">
    <property type="entry name" value="His_kinase_dom"/>
</dbReference>
<comment type="catalytic activity">
    <reaction evidence="1">
        <text>ATP + protein L-histidine = ADP + protein N-phospho-L-histidine.</text>
        <dbReference type="EC" id="2.7.13.3"/>
    </reaction>
</comment>
<accession>A0A6J6GPA4</accession>
<dbReference type="EMBL" id="CAEZUR010000009">
    <property type="protein sequence ID" value="CAB4601633.1"/>
    <property type="molecule type" value="Genomic_DNA"/>
</dbReference>
<dbReference type="SUPFAM" id="SSF47384">
    <property type="entry name" value="Homodimeric domain of signal transducing histidine kinase"/>
    <property type="match status" value="1"/>
</dbReference>
<evidence type="ECO:0000256" key="1">
    <source>
        <dbReference type="ARBA" id="ARBA00000085"/>
    </source>
</evidence>
<protein>
    <recommendedName>
        <fullName evidence="2">histidine kinase</fullName>
        <ecNumber evidence="2">2.7.13.3</ecNumber>
    </recommendedName>
</protein>
<dbReference type="AlphaFoldDB" id="A0A6J6GPA4"/>
<keyword evidence="7 8" id="KW-0472">Membrane</keyword>
<keyword evidence="8" id="KW-0812">Transmembrane</keyword>
<evidence type="ECO:0000256" key="7">
    <source>
        <dbReference type="ARBA" id="ARBA00023136"/>
    </source>
</evidence>
<dbReference type="InterPro" id="IPR003594">
    <property type="entry name" value="HATPase_dom"/>
</dbReference>
<dbReference type="PANTHER" id="PTHR45453:SF1">
    <property type="entry name" value="PHOSPHATE REGULON SENSOR PROTEIN PHOR"/>
    <property type="match status" value="1"/>
</dbReference>
<dbReference type="InterPro" id="IPR036890">
    <property type="entry name" value="HATPase_C_sf"/>
</dbReference>
<dbReference type="GO" id="GO:0005886">
    <property type="term" value="C:plasma membrane"/>
    <property type="evidence" value="ECO:0007669"/>
    <property type="project" value="TreeGrafter"/>
</dbReference>
<reference evidence="11" key="1">
    <citation type="submission" date="2020-05" db="EMBL/GenBank/DDBJ databases">
        <authorList>
            <person name="Chiriac C."/>
            <person name="Salcher M."/>
            <person name="Ghai R."/>
            <person name="Kavagutti S V."/>
        </authorList>
    </citation>
    <scope>NUCLEOTIDE SEQUENCE</scope>
</reference>
<evidence type="ECO:0000256" key="2">
    <source>
        <dbReference type="ARBA" id="ARBA00012438"/>
    </source>
</evidence>
<dbReference type="Pfam" id="PF00512">
    <property type="entry name" value="HisKA"/>
    <property type="match status" value="1"/>
</dbReference>
<feature type="transmembrane region" description="Helical" evidence="8">
    <location>
        <begin position="6"/>
        <end position="26"/>
    </location>
</feature>
<dbReference type="FunFam" id="3.30.565.10:FF:000006">
    <property type="entry name" value="Sensor histidine kinase WalK"/>
    <property type="match status" value="1"/>
</dbReference>
<dbReference type="SMART" id="SM00388">
    <property type="entry name" value="HisKA"/>
    <property type="match status" value="1"/>
</dbReference>
<feature type="domain" description="Histidine kinase" evidence="9">
    <location>
        <begin position="154"/>
        <end position="371"/>
    </location>
</feature>
<dbReference type="Gene3D" id="1.10.287.130">
    <property type="match status" value="1"/>
</dbReference>
<evidence type="ECO:0000256" key="8">
    <source>
        <dbReference type="SAM" id="Phobius"/>
    </source>
</evidence>
<sequence length="385" mass="42314">MEPTFWGPFLAGIALGIFGVILVFVLRPRKKVTQPKPQNVVMQGVNEILEVLGPSALIVNGTNYVVRATTAAIALGLVDGRTLVHKRLSTLAVKARETQEVLSIEASLPTGRKDEKLFITARAKSLGDGNVLLIVDDRTESHRLDEMRKDFMANISHELKTPIGAVGLLSEAMENSLDQPELLPKLVKNIRKESKRLSSLVQDIIQLSRIQGVSRVATSNQINLVDVVKEAIDRNSWRSEKHDVTIEFESEKPRIEVIGDAEMLTVAVKNLIENAIIYSNAGATVAVVLETNDNLVEIRVKDSGIGIAKEDLTRIFERFYRVDQSRSRETGGTGLGLSIVKHAALTHHGDVQLFSKPGIGSTFTLRLPAVDKKVLKLTKRKADLG</sequence>
<dbReference type="CDD" id="cd00075">
    <property type="entry name" value="HATPase"/>
    <property type="match status" value="1"/>
</dbReference>
<dbReference type="EC" id="2.7.13.3" evidence="2"/>
<proteinExistence type="predicted"/>
<dbReference type="FunFam" id="1.10.287.130:FF:000001">
    <property type="entry name" value="Two-component sensor histidine kinase"/>
    <property type="match status" value="1"/>
</dbReference>
<dbReference type="SUPFAM" id="SSF55874">
    <property type="entry name" value="ATPase domain of HSP90 chaperone/DNA topoisomerase II/histidine kinase"/>
    <property type="match status" value="1"/>
</dbReference>
<dbReference type="Pfam" id="PF02518">
    <property type="entry name" value="HATPase_c"/>
    <property type="match status" value="1"/>
</dbReference>
<evidence type="ECO:0000256" key="3">
    <source>
        <dbReference type="ARBA" id="ARBA00022553"/>
    </source>
</evidence>
<keyword evidence="4" id="KW-0808">Transferase</keyword>
<dbReference type="PANTHER" id="PTHR45453">
    <property type="entry name" value="PHOSPHATE REGULON SENSOR PROTEIN PHOR"/>
    <property type="match status" value="1"/>
</dbReference>
<dbReference type="InterPro" id="IPR003661">
    <property type="entry name" value="HisK_dim/P_dom"/>
</dbReference>
<keyword evidence="5" id="KW-0418">Kinase</keyword>
<evidence type="ECO:0000256" key="6">
    <source>
        <dbReference type="ARBA" id="ARBA00023012"/>
    </source>
</evidence>
<dbReference type="GO" id="GO:0000155">
    <property type="term" value="F:phosphorelay sensor kinase activity"/>
    <property type="evidence" value="ECO:0007669"/>
    <property type="project" value="InterPro"/>
</dbReference>
<gene>
    <name evidence="10" type="ORF">UFOPK1433_00945</name>
    <name evidence="11" type="ORF">UFOPK1843_00184</name>
</gene>
<keyword evidence="6" id="KW-0902">Two-component regulatory system</keyword>
<organism evidence="11">
    <name type="scientific">freshwater metagenome</name>
    <dbReference type="NCBI Taxonomy" id="449393"/>
    <lineage>
        <taxon>unclassified sequences</taxon>
        <taxon>metagenomes</taxon>
        <taxon>ecological metagenomes</taxon>
    </lineage>
</organism>
<dbReference type="PROSITE" id="PS50109">
    <property type="entry name" value="HIS_KIN"/>
    <property type="match status" value="1"/>
</dbReference>
<dbReference type="SMART" id="SM00387">
    <property type="entry name" value="HATPase_c"/>
    <property type="match status" value="1"/>
</dbReference>
<evidence type="ECO:0000259" key="9">
    <source>
        <dbReference type="PROSITE" id="PS50109"/>
    </source>
</evidence>
<keyword evidence="3" id="KW-0597">Phosphoprotein</keyword>
<dbReference type="EMBL" id="CAEZSN010000117">
    <property type="protein sequence ID" value="CAB4548267.1"/>
    <property type="molecule type" value="Genomic_DNA"/>
</dbReference>
<keyword evidence="8" id="KW-1133">Transmembrane helix</keyword>
<evidence type="ECO:0000256" key="5">
    <source>
        <dbReference type="ARBA" id="ARBA00022777"/>
    </source>
</evidence>
<dbReference type="InterPro" id="IPR036097">
    <property type="entry name" value="HisK_dim/P_sf"/>
</dbReference>
<name>A0A6J6GPA4_9ZZZZ</name>
<dbReference type="CDD" id="cd00082">
    <property type="entry name" value="HisKA"/>
    <property type="match status" value="1"/>
</dbReference>